<keyword evidence="3" id="KW-1185">Reference proteome</keyword>
<organism evidence="2 3">
    <name type="scientific">Geodia barretti</name>
    <name type="common">Barrett's horny sponge</name>
    <dbReference type="NCBI Taxonomy" id="519541"/>
    <lineage>
        <taxon>Eukaryota</taxon>
        <taxon>Metazoa</taxon>
        <taxon>Porifera</taxon>
        <taxon>Demospongiae</taxon>
        <taxon>Heteroscleromorpha</taxon>
        <taxon>Tetractinellida</taxon>
        <taxon>Astrophorina</taxon>
        <taxon>Geodiidae</taxon>
        <taxon>Geodia</taxon>
    </lineage>
</organism>
<dbReference type="AlphaFoldDB" id="A0AA35TQR0"/>
<comment type="caution">
    <text evidence="2">The sequence shown here is derived from an EMBL/GenBank/DDBJ whole genome shotgun (WGS) entry which is preliminary data.</text>
</comment>
<name>A0AA35TQR0_GEOBA</name>
<reference evidence="2" key="1">
    <citation type="submission" date="2023-03" db="EMBL/GenBank/DDBJ databases">
        <authorList>
            <person name="Steffen K."/>
            <person name="Cardenas P."/>
        </authorList>
    </citation>
    <scope>NUCLEOTIDE SEQUENCE</scope>
</reference>
<evidence type="ECO:0000313" key="3">
    <source>
        <dbReference type="Proteomes" id="UP001174909"/>
    </source>
</evidence>
<gene>
    <name evidence="2" type="ORF">GBAR_LOCUS28837</name>
</gene>
<protein>
    <submittedName>
        <fullName evidence="2">Uncharacterized protein</fullName>
    </submittedName>
</protein>
<evidence type="ECO:0000313" key="2">
    <source>
        <dbReference type="EMBL" id="CAI8052715.1"/>
    </source>
</evidence>
<accession>A0AA35TQR0</accession>
<feature type="chain" id="PRO_5041325090" evidence="1">
    <location>
        <begin position="18"/>
        <end position="291"/>
    </location>
</feature>
<feature type="signal peptide" evidence="1">
    <location>
        <begin position="1"/>
        <end position="17"/>
    </location>
</feature>
<keyword evidence="1" id="KW-0732">Signal</keyword>
<sequence>MKILLVLAVAVVVAVSGFPSCTNLGPSQLLCQVFLGGTHFCPATSCAQIAQTRVWDAKDGYYWLTTDNDVSQVYCAHSITPREPRGWMRVGLIDAKTSCPSDLAYFVAGNRKVCRKTVNAGCSSVTFKSNGISYSKVCGRVYGYADRTVDGFKIHGVCRGLKKCTIDQPYMDGVSITHGRPRQHVWTLAASTFSSLGQCPCSDNPKLTAPRPYVGGDYYCDIEKSGTFLDEDRLWDGKSCSVGGEACCKRANWFCKDLPQPTNEDIEFRLCADQVRRDEDVYIEFAEIYVQ</sequence>
<dbReference type="Proteomes" id="UP001174909">
    <property type="component" value="Unassembled WGS sequence"/>
</dbReference>
<proteinExistence type="predicted"/>
<dbReference type="EMBL" id="CASHTH010004033">
    <property type="protein sequence ID" value="CAI8052715.1"/>
    <property type="molecule type" value="Genomic_DNA"/>
</dbReference>
<evidence type="ECO:0000256" key="1">
    <source>
        <dbReference type="SAM" id="SignalP"/>
    </source>
</evidence>